<gene>
    <name evidence="2" type="ORF">V6N11_056939</name>
</gene>
<accession>A0ABR2T5B2</accession>
<evidence type="ECO:0000313" key="2">
    <source>
        <dbReference type="EMBL" id="KAK9032681.1"/>
    </source>
</evidence>
<feature type="compositionally biased region" description="Polar residues" evidence="1">
    <location>
        <begin position="154"/>
        <end position="164"/>
    </location>
</feature>
<keyword evidence="3" id="KW-1185">Reference proteome</keyword>
<reference evidence="2 3" key="1">
    <citation type="journal article" date="2024" name="G3 (Bethesda)">
        <title>Genome assembly of Hibiscus sabdariffa L. provides insights into metabolisms of medicinal natural products.</title>
        <authorList>
            <person name="Kim T."/>
        </authorList>
    </citation>
    <scope>NUCLEOTIDE SEQUENCE [LARGE SCALE GENOMIC DNA]</scope>
    <source>
        <strain evidence="2">TK-2024</strain>
        <tissue evidence="2">Old leaves</tissue>
    </source>
</reference>
<evidence type="ECO:0000313" key="3">
    <source>
        <dbReference type="Proteomes" id="UP001396334"/>
    </source>
</evidence>
<name>A0ABR2T5B2_9ROSI</name>
<protein>
    <submittedName>
        <fullName evidence="2">Uncharacterized protein</fullName>
    </submittedName>
</protein>
<organism evidence="2 3">
    <name type="scientific">Hibiscus sabdariffa</name>
    <name type="common">roselle</name>
    <dbReference type="NCBI Taxonomy" id="183260"/>
    <lineage>
        <taxon>Eukaryota</taxon>
        <taxon>Viridiplantae</taxon>
        <taxon>Streptophyta</taxon>
        <taxon>Embryophyta</taxon>
        <taxon>Tracheophyta</taxon>
        <taxon>Spermatophyta</taxon>
        <taxon>Magnoliopsida</taxon>
        <taxon>eudicotyledons</taxon>
        <taxon>Gunneridae</taxon>
        <taxon>Pentapetalae</taxon>
        <taxon>rosids</taxon>
        <taxon>malvids</taxon>
        <taxon>Malvales</taxon>
        <taxon>Malvaceae</taxon>
        <taxon>Malvoideae</taxon>
        <taxon>Hibiscus</taxon>
    </lineage>
</organism>
<proteinExistence type="predicted"/>
<sequence>MAVGNSGKVEHRSRFDVLADVSDDNGIGTEQTHHEAADLAQAQISSQVQRIQLVNRLSRNHPPRQEPECTDKNVAVQVLEPGLLSGSKEDRGRILPSSLKEGSSRVNLMALRTNLRIKQPGTKPKRREEQGVGKSSLASGLSNLLSDLDNAETLENTKQNSVPPTVQGVDSRVSWI</sequence>
<comment type="caution">
    <text evidence="2">The sequence shown here is derived from an EMBL/GenBank/DDBJ whole genome shotgun (WGS) entry which is preliminary data.</text>
</comment>
<feature type="region of interest" description="Disordered" evidence="1">
    <location>
        <begin position="154"/>
        <end position="176"/>
    </location>
</feature>
<dbReference type="Proteomes" id="UP001396334">
    <property type="component" value="Unassembled WGS sequence"/>
</dbReference>
<dbReference type="EMBL" id="JBBPBN010000009">
    <property type="protein sequence ID" value="KAK9032681.1"/>
    <property type="molecule type" value="Genomic_DNA"/>
</dbReference>
<evidence type="ECO:0000256" key="1">
    <source>
        <dbReference type="SAM" id="MobiDB-lite"/>
    </source>
</evidence>
<feature type="region of interest" description="Disordered" evidence="1">
    <location>
        <begin position="120"/>
        <end position="140"/>
    </location>
</feature>